<dbReference type="RefSeq" id="WP_171267053.1">
    <property type="nucleotide sequence ID" value="NZ_CP039543.1"/>
</dbReference>
<organism evidence="2 3">
    <name type="scientific">Oceanidesulfovibrio marinus</name>
    <dbReference type="NCBI Taxonomy" id="370038"/>
    <lineage>
        <taxon>Bacteria</taxon>
        <taxon>Pseudomonadati</taxon>
        <taxon>Thermodesulfobacteriota</taxon>
        <taxon>Desulfovibrionia</taxon>
        <taxon>Desulfovibrionales</taxon>
        <taxon>Desulfovibrionaceae</taxon>
        <taxon>Oceanidesulfovibrio</taxon>
    </lineage>
</organism>
<name>A0ABX6NE65_9BACT</name>
<sequence>MNEPYSRLLAGAAGRTAALEHETVFYPFGIPVAVASNAESVLEAAEDALGRWKSMPTSYRESDLPRRLEIVVLKGMKGCSPARIIWRGRDGLLTAAAPGLLATAAGTSGAVFASPAWADLGRTFADLVVVPLAVSLAAESLSEERLFLRASAFVHGNAAMLLLAPARADMARLDFAGRLHRAGMEMLAADFLLAAHHPVRGLELWGHPAAIPPAPDMIPEEIIMPPEKPSASSSGSAKSAGAAKSTEDEATPGPAPKESVTTWTPLPLEGGVKVHLQHSGPVLIAMLDSAAPGPEEDAFPAPLGMDRAAVELLFTKRAAVHYPPPRDADPAQLPTRARAILAALSRNEAVRVPAGDPESMATKLLKKLEAMTRHK</sequence>
<dbReference type="Proteomes" id="UP000503251">
    <property type="component" value="Chromosome"/>
</dbReference>
<evidence type="ECO:0000313" key="3">
    <source>
        <dbReference type="Proteomes" id="UP000503251"/>
    </source>
</evidence>
<feature type="compositionally biased region" description="Low complexity" evidence="1">
    <location>
        <begin position="220"/>
        <end position="244"/>
    </location>
</feature>
<evidence type="ECO:0000256" key="1">
    <source>
        <dbReference type="SAM" id="MobiDB-lite"/>
    </source>
</evidence>
<accession>A0ABX6NE65</accession>
<gene>
    <name evidence="2" type="ORF">E8L03_08115</name>
</gene>
<proteinExistence type="predicted"/>
<dbReference type="EMBL" id="CP039543">
    <property type="protein sequence ID" value="QJT08894.1"/>
    <property type="molecule type" value="Genomic_DNA"/>
</dbReference>
<keyword evidence="3" id="KW-1185">Reference proteome</keyword>
<protein>
    <submittedName>
        <fullName evidence="2">Uncharacterized protein</fullName>
    </submittedName>
</protein>
<feature type="region of interest" description="Disordered" evidence="1">
    <location>
        <begin position="216"/>
        <end position="264"/>
    </location>
</feature>
<reference evidence="2 3" key="1">
    <citation type="submission" date="2019-04" db="EMBL/GenBank/DDBJ databases">
        <title>Isolation and culture of sulfate reducing bacteria from the cold seep of the South China Sea.</title>
        <authorList>
            <person name="Sun C."/>
            <person name="Liu R."/>
        </authorList>
    </citation>
    <scope>NUCLEOTIDE SEQUENCE [LARGE SCALE GENOMIC DNA]</scope>
    <source>
        <strain evidence="2 3">CS1</strain>
    </source>
</reference>
<evidence type="ECO:0000313" key="2">
    <source>
        <dbReference type="EMBL" id="QJT08894.1"/>
    </source>
</evidence>